<dbReference type="PANTHER" id="PTHR43820:SF4">
    <property type="entry name" value="HIGH-AFFINITY BRANCHED-CHAIN AMINO ACID TRANSPORT ATP-BINDING PROTEIN LIVF"/>
    <property type="match status" value="1"/>
</dbReference>
<dbReference type="SUPFAM" id="SSF52540">
    <property type="entry name" value="P-loop containing nucleoside triphosphate hydrolases"/>
    <property type="match status" value="1"/>
</dbReference>
<dbReference type="Gene3D" id="3.40.50.300">
    <property type="entry name" value="P-loop containing nucleotide triphosphate hydrolases"/>
    <property type="match status" value="1"/>
</dbReference>
<sequence length="773" mass="81236">MDGGTAAPQRDGTGGEHGDLADLAGAVLDESPPTAARRASGRSRRSAGGADTALPGVGAAGADPAGKPPAEGPTLRQGLRRGGTSVFTVLLILTALDELEGAALAVLAPDIRDSLGVGNGTIVFLGVAAGAFTVLGAVPMGWIADRFRRGPVIGASTAFFAMMVFLSGFAMNAFMFFWTRFGAGVAKSNSGPVQGSLLADTYPIGIRGRLGASIGVSGRLCAVLSPLVVGGIAAAVGGPDGWRWAYYLLGLPVVVFAAFAFFLPEPPRGQWEKTEVLGEVIEDENPPPISIEAAFARLGRIRTLKTVILAFAAMGFGLFTTPVLGNLFLEQEYGLDAFERGMVGTAGGVAGLLVLPFVGRYYDRRFQEDPARALRLIGLLIVPSALFAPLQFFAPNPVLFAVFGVPQVVLLSCAFALMGPLMQTIVPYRLRGLGTAMASIYVFFIGATGGGLVSAPLIDGFGPRTAVLITLVPATIIGGLLIMRGAEHVHGDLALIVAELHEEQAEHARRQAEPDRLPVLQVNHVDFSYGQVQVLYDVGFEVRRGEVLALLGTNGAGKSTILRLIAGLATPERGVIRLNGRTVTFVAPEQRVRMGIVSLAGGAGVFPGMSVRENLEMGAYIHRADPDLVRERIERSLALFPRLVERADEPASALSGGQQQMLALAMALLHDPEVLLIDELSLGLAPAMVGELLEVIERLRAEGLAMIVVEQSLNVAMSIADRALFLEKGRIRFEGAAADLAERDFVRAVFLGGDAGADTSDERSAPGESVDHG</sequence>
<evidence type="ECO:0000313" key="15">
    <source>
        <dbReference type="Proteomes" id="UP000190037"/>
    </source>
</evidence>
<dbReference type="GO" id="GO:0005524">
    <property type="term" value="F:ATP binding"/>
    <property type="evidence" value="ECO:0007669"/>
    <property type="project" value="UniProtKB-KW"/>
</dbReference>
<keyword evidence="3" id="KW-0813">Transport</keyword>
<keyword evidence="4 11" id="KW-0812">Transmembrane</keyword>
<dbReference type="Pfam" id="PF07690">
    <property type="entry name" value="MFS_1"/>
    <property type="match status" value="1"/>
</dbReference>
<feature type="transmembrane region" description="Helical" evidence="11">
    <location>
        <begin position="156"/>
        <end position="178"/>
    </location>
</feature>
<keyword evidence="8 11" id="KW-1133">Transmembrane helix</keyword>
<evidence type="ECO:0000256" key="2">
    <source>
        <dbReference type="ARBA" id="ARBA00005417"/>
    </source>
</evidence>
<dbReference type="PANTHER" id="PTHR43820">
    <property type="entry name" value="HIGH-AFFINITY BRANCHED-CHAIN AMINO ACID TRANSPORT ATP-BINDING PROTEIN LIVF"/>
    <property type="match status" value="1"/>
</dbReference>
<dbReference type="EMBL" id="MWQN01000002">
    <property type="protein sequence ID" value="OPC79020.1"/>
    <property type="molecule type" value="Genomic_DNA"/>
</dbReference>
<dbReference type="InterPro" id="IPR036259">
    <property type="entry name" value="MFS_trans_sf"/>
</dbReference>
<feature type="transmembrane region" description="Helical" evidence="11">
    <location>
        <begin position="398"/>
        <end position="421"/>
    </location>
</feature>
<feature type="transmembrane region" description="Helical" evidence="11">
    <location>
        <begin position="216"/>
        <end position="238"/>
    </location>
</feature>
<dbReference type="GO" id="GO:0016887">
    <property type="term" value="F:ATP hydrolysis activity"/>
    <property type="evidence" value="ECO:0007669"/>
    <property type="project" value="InterPro"/>
</dbReference>
<keyword evidence="15" id="KW-1185">Reference proteome</keyword>
<reference evidence="14 15" key="1">
    <citation type="submission" date="2017-03" db="EMBL/GenBank/DDBJ databases">
        <title>Draft genome sequence of Streptomyces scabrisporus NF3, endophyte isolated from Amphipterygium adstringens.</title>
        <authorList>
            <person name="Vazquez M."/>
            <person name="Ceapa C.D."/>
            <person name="Rodriguez Luna D."/>
            <person name="Sanchez Esquivel S."/>
        </authorList>
    </citation>
    <scope>NUCLEOTIDE SEQUENCE [LARGE SCALE GENOMIC DNA]</scope>
    <source>
        <strain evidence="14 15">NF3</strain>
    </source>
</reference>
<feature type="transmembrane region" description="Helical" evidence="11">
    <location>
        <begin position="341"/>
        <end position="362"/>
    </location>
</feature>
<evidence type="ECO:0000259" key="12">
    <source>
        <dbReference type="PROSITE" id="PS50850"/>
    </source>
</evidence>
<dbReference type="PROSITE" id="PS50850">
    <property type="entry name" value="MFS"/>
    <property type="match status" value="1"/>
</dbReference>
<feature type="transmembrane region" description="Helical" evidence="11">
    <location>
        <begin position="465"/>
        <end position="483"/>
    </location>
</feature>
<feature type="compositionally biased region" description="Low complexity" evidence="10">
    <location>
        <begin position="46"/>
        <end position="65"/>
    </location>
</feature>
<organism evidence="14 15">
    <name type="scientific">Embleya scabrispora</name>
    <dbReference type="NCBI Taxonomy" id="159449"/>
    <lineage>
        <taxon>Bacteria</taxon>
        <taxon>Bacillati</taxon>
        <taxon>Actinomycetota</taxon>
        <taxon>Actinomycetes</taxon>
        <taxon>Kitasatosporales</taxon>
        <taxon>Streptomycetaceae</taxon>
        <taxon>Embleya</taxon>
    </lineage>
</organism>
<gene>
    <name evidence="14" type="ORF">B4N89_33490</name>
</gene>
<evidence type="ECO:0000256" key="3">
    <source>
        <dbReference type="ARBA" id="ARBA00022448"/>
    </source>
</evidence>
<feature type="transmembrane region" description="Helical" evidence="11">
    <location>
        <begin position="374"/>
        <end position="392"/>
    </location>
</feature>
<feature type="domain" description="Major facilitator superfamily (MFS) profile" evidence="12">
    <location>
        <begin position="86"/>
        <end position="490"/>
    </location>
</feature>
<evidence type="ECO:0000256" key="6">
    <source>
        <dbReference type="ARBA" id="ARBA00022840"/>
    </source>
</evidence>
<dbReference type="Proteomes" id="UP000190037">
    <property type="component" value="Unassembled WGS sequence"/>
</dbReference>
<evidence type="ECO:0000313" key="14">
    <source>
        <dbReference type="EMBL" id="OPC79020.1"/>
    </source>
</evidence>
<dbReference type="CDD" id="cd03224">
    <property type="entry name" value="ABC_TM1139_LivF_branched"/>
    <property type="match status" value="1"/>
</dbReference>
<keyword evidence="5" id="KW-0547">Nucleotide-binding</keyword>
<accession>A0A1T3NQN5</accession>
<evidence type="ECO:0000259" key="13">
    <source>
        <dbReference type="PROSITE" id="PS50893"/>
    </source>
</evidence>
<dbReference type="InterPro" id="IPR003439">
    <property type="entry name" value="ABC_transporter-like_ATP-bd"/>
</dbReference>
<dbReference type="InterPro" id="IPR027417">
    <property type="entry name" value="P-loop_NTPase"/>
</dbReference>
<dbReference type="STRING" id="159449.B4N89_33490"/>
<feature type="domain" description="ABC transporter" evidence="13">
    <location>
        <begin position="520"/>
        <end position="753"/>
    </location>
</feature>
<dbReference type="SUPFAM" id="SSF103473">
    <property type="entry name" value="MFS general substrate transporter"/>
    <property type="match status" value="1"/>
</dbReference>
<keyword evidence="6" id="KW-0067">ATP-binding</keyword>
<evidence type="ECO:0000256" key="7">
    <source>
        <dbReference type="ARBA" id="ARBA00022970"/>
    </source>
</evidence>
<comment type="caution">
    <text evidence="14">The sequence shown here is derived from an EMBL/GenBank/DDBJ whole genome shotgun (WGS) entry which is preliminary data.</text>
</comment>
<evidence type="ECO:0000256" key="10">
    <source>
        <dbReference type="SAM" id="MobiDB-lite"/>
    </source>
</evidence>
<dbReference type="GO" id="GO:0005886">
    <property type="term" value="C:plasma membrane"/>
    <property type="evidence" value="ECO:0007669"/>
    <property type="project" value="UniProtKB-SubCell"/>
</dbReference>
<feature type="transmembrane region" description="Helical" evidence="11">
    <location>
        <begin position="433"/>
        <end position="453"/>
    </location>
</feature>
<evidence type="ECO:0000256" key="11">
    <source>
        <dbReference type="SAM" id="Phobius"/>
    </source>
</evidence>
<dbReference type="InterPro" id="IPR011701">
    <property type="entry name" value="MFS"/>
</dbReference>
<dbReference type="InterPro" id="IPR003593">
    <property type="entry name" value="AAA+_ATPase"/>
</dbReference>
<protein>
    <submittedName>
        <fullName evidence="14">ABC transporter</fullName>
    </submittedName>
</protein>
<feature type="transmembrane region" description="Helical" evidence="11">
    <location>
        <begin position="244"/>
        <end position="263"/>
    </location>
</feature>
<dbReference type="GO" id="GO:0015807">
    <property type="term" value="P:L-amino acid transport"/>
    <property type="evidence" value="ECO:0007669"/>
    <property type="project" value="TreeGrafter"/>
</dbReference>
<keyword evidence="9 11" id="KW-0472">Membrane</keyword>
<keyword evidence="7" id="KW-0029">Amino-acid transport</keyword>
<comment type="similarity">
    <text evidence="2">Belongs to the ABC transporter superfamily.</text>
</comment>
<dbReference type="SMART" id="SM00382">
    <property type="entry name" value="AAA"/>
    <property type="match status" value="1"/>
</dbReference>
<dbReference type="GO" id="GO:0015658">
    <property type="term" value="F:branched-chain amino acid transmembrane transporter activity"/>
    <property type="evidence" value="ECO:0007669"/>
    <property type="project" value="TreeGrafter"/>
</dbReference>
<dbReference type="AlphaFoldDB" id="A0A1T3NQN5"/>
<dbReference type="PROSITE" id="PS00211">
    <property type="entry name" value="ABC_TRANSPORTER_1"/>
    <property type="match status" value="1"/>
</dbReference>
<evidence type="ECO:0000256" key="8">
    <source>
        <dbReference type="ARBA" id="ARBA00022989"/>
    </source>
</evidence>
<dbReference type="Pfam" id="PF00005">
    <property type="entry name" value="ABC_tran"/>
    <property type="match status" value="1"/>
</dbReference>
<comment type="subcellular location">
    <subcellularLocation>
        <location evidence="1">Cell membrane</location>
        <topology evidence="1">Multi-pass membrane protein</topology>
    </subcellularLocation>
</comment>
<evidence type="ECO:0000256" key="5">
    <source>
        <dbReference type="ARBA" id="ARBA00022741"/>
    </source>
</evidence>
<dbReference type="InterPro" id="IPR020846">
    <property type="entry name" value="MFS_dom"/>
</dbReference>
<dbReference type="InterPro" id="IPR017871">
    <property type="entry name" value="ABC_transporter-like_CS"/>
</dbReference>
<evidence type="ECO:0000256" key="4">
    <source>
        <dbReference type="ARBA" id="ARBA00022692"/>
    </source>
</evidence>
<dbReference type="OrthoDB" id="9776369at2"/>
<feature type="transmembrane region" description="Helical" evidence="11">
    <location>
        <begin position="307"/>
        <end position="329"/>
    </location>
</feature>
<evidence type="ECO:0000256" key="9">
    <source>
        <dbReference type="ARBA" id="ARBA00023136"/>
    </source>
</evidence>
<proteinExistence type="inferred from homology"/>
<dbReference type="InterPro" id="IPR052156">
    <property type="entry name" value="BCAA_Transport_ATP-bd_LivF"/>
</dbReference>
<name>A0A1T3NQN5_9ACTN</name>
<feature type="transmembrane region" description="Helical" evidence="11">
    <location>
        <begin position="122"/>
        <end position="144"/>
    </location>
</feature>
<evidence type="ECO:0000256" key="1">
    <source>
        <dbReference type="ARBA" id="ARBA00004651"/>
    </source>
</evidence>
<feature type="region of interest" description="Disordered" evidence="10">
    <location>
        <begin position="1"/>
        <end position="79"/>
    </location>
</feature>
<dbReference type="Gene3D" id="1.20.1250.20">
    <property type="entry name" value="MFS general substrate transporter like domains"/>
    <property type="match status" value="2"/>
</dbReference>
<dbReference type="PROSITE" id="PS50893">
    <property type="entry name" value="ABC_TRANSPORTER_2"/>
    <property type="match status" value="1"/>
</dbReference>